<dbReference type="InterPro" id="IPR016156">
    <property type="entry name" value="FAD/NAD-linked_Rdtase_dimer_sf"/>
</dbReference>
<name>A0ABT2J732_9PSEU</name>
<dbReference type="PANTHER" id="PTHR43557">
    <property type="entry name" value="APOPTOSIS-INDUCING FACTOR 1"/>
    <property type="match status" value="1"/>
</dbReference>
<evidence type="ECO:0000256" key="3">
    <source>
        <dbReference type="ARBA" id="ARBA00022827"/>
    </source>
</evidence>
<dbReference type="PRINTS" id="PR00368">
    <property type="entry name" value="FADPNR"/>
</dbReference>
<feature type="region of interest" description="Disordered" evidence="5">
    <location>
        <begin position="547"/>
        <end position="1144"/>
    </location>
</feature>
<dbReference type="InterPro" id="IPR023753">
    <property type="entry name" value="FAD/NAD-binding_dom"/>
</dbReference>
<comment type="cofactor">
    <cofactor evidence="1">
        <name>FAD</name>
        <dbReference type="ChEBI" id="CHEBI:57692"/>
    </cofactor>
</comment>
<feature type="domain" description="FAD/NAD(P)-binding" evidence="6">
    <location>
        <begin position="5"/>
        <end position="302"/>
    </location>
</feature>
<organism evidence="8 9">
    <name type="scientific">Actinophytocola gossypii</name>
    <dbReference type="NCBI Taxonomy" id="2812003"/>
    <lineage>
        <taxon>Bacteria</taxon>
        <taxon>Bacillati</taxon>
        <taxon>Actinomycetota</taxon>
        <taxon>Actinomycetes</taxon>
        <taxon>Pseudonocardiales</taxon>
        <taxon>Pseudonocardiaceae</taxon>
    </lineage>
</organism>
<evidence type="ECO:0000256" key="5">
    <source>
        <dbReference type="SAM" id="MobiDB-lite"/>
    </source>
</evidence>
<feature type="region of interest" description="Disordered" evidence="5">
    <location>
        <begin position="467"/>
        <end position="527"/>
    </location>
</feature>
<dbReference type="PANTHER" id="PTHR43557:SF2">
    <property type="entry name" value="RIESKE DOMAIN-CONTAINING PROTEIN-RELATED"/>
    <property type="match status" value="1"/>
</dbReference>
<reference evidence="8 9" key="1">
    <citation type="submission" date="2021-02" db="EMBL/GenBank/DDBJ databases">
        <title>Actinophytocola xerophila sp. nov., isolated from soil of cotton cropping field.</title>
        <authorList>
            <person name="Huang R."/>
            <person name="Chen X."/>
            <person name="Ge X."/>
            <person name="Liu W."/>
        </authorList>
    </citation>
    <scope>NUCLEOTIDE SEQUENCE [LARGE SCALE GENOMIC DNA]</scope>
    <source>
        <strain evidence="8 9">S1-96</strain>
    </source>
</reference>
<keyword evidence="9" id="KW-1185">Reference proteome</keyword>
<dbReference type="InterPro" id="IPR050446">
    <property type="entry name" value="FAD-oxidoreductase/Apoptosis"/>
</dbReference>
<evidence type="ECO:0000259" key="6">
    <source>
        <dbReference type="Pfam" id="PF07992"/>
    </source>
</evidence>
<keyword evidence="2" id="KW-0285">Flavoprotein</keyword>
<dbReference type="PRINTS" id="PR00411">
    <property type="entry name" value="PNDRDTASEI"/>
</dbReference>
<feature type="region of interest" description="Disordered" evidence="5">
    <location>
        <begin position="389"/>
        <end position="412"/>
    </location>
</feature>
<evidence type="ECO:0000313" key="9">
    <source>
        <dbReference type="Proteomes" id="UP001156441"/>
    </source>
</evidence>
<feature type="compositionally biased region" description="Low complexity" evidence="5">
    <location>
        <begin position="1111"/>
        <end position="1121"/>
    </location>
</feature>
<sequence>MGRERIVVVGGGAAGLRAAERLRELNFGGELVVIGEEPYRTYHRPGLTKHLLTGIARPRELVLPVLTDLDAIWRYGVRASHLEPDEHVLHLPGGEEIPYDGLVVATGAQARHLPGAPRHDPRVHVVRTVSDAVAVQKSLRRGKGGLAVVGSGFLACELASAARALGRDATIVTKDRGLLTRVPGADLGETVTALQEAHGVQIVTEAEVHHWVRQQDGVAMHLTTGQVVVASCVVLAVGAVPAVSWLRGSGLILDDGVMCDATCHAIGAEDIVVAGDVARWPNLRFDTQPRRVEHWLNAVEMGRAAAENLLAGASSAKPYTPLPRFWTDQHGLRIQGAGLPALAQDTVELAGSVDVGQRVTGYVSNGELVGVVGFDSPRGMLHWTAELESRTTEAMERRPAPARREPARPAPAEVSWPSLAAIEALTATPSSETVVAAPATQAIPVHAMSAMEAAAAMDAAVARAMDSGASSGDSWHRRPSEPSRPSGAARGSGGQVPGFGPLDPPPLGPEDSWPSMPAAGAGASWPELPSVQAMDSWLSMPAVDSAPRLPAVRPEPERSFRDTERPAGRRARADDAPPSPSLAGALDAVAGRRARPEPTESIPVVRETNLTRSERRAQAAEVTSAIPPVPSDSPRPPVWTDAPAPDRRPVPADYSSRTGAPRESSNAPAMASVPVRRPEPPEAARTGELPAVDAGAPARPMFSAPMGATASSPGSPPVRPTFPPPTRARFSAPESRPTSPRTHTSAGMSPARAATSQRRMAPVPPPTASSPGMRRADPMASSPRMLPPTGPFASSPGFPPDNGTPPANGSAFANHAPRGLPRHNGRFPTDRSPNDTSPGMPRHNGPPAGARPANGTSPGMPAVDRIPPGMPRANGTSPGMPPASGTSPGMPRANGTSPGMPPPHRTQPGMPPGEGSSSGRWSADRVSPGVPSANGSSPGMSPAYRSQPGMPPGEGSSSGRWSADRVSPGVPSANGSSPGMSPAYRSQPGMPPGEGSSSGRWSADRVPPGTPSANDFSSGMPPVHRVPPGVPSANRSSPGMPPATASSPGMPPVNRGASTASRMRPPQNPTASSPGMPAIARDVGRSHGSVPDTPPRDRLFASIPPTDDRAAGPTPAGRAAPSAPPEPTFSPPDSRAAPPPPPPP</sequence>
<evidence type="ECO:0000259" key="7">
    <source>
        <dbReference type="Pfam" id="PF14759"/>
    </source>
</evidence>
<feature type="compositionally biased region" description="Pro residues" evidence="5">
    <location>
        <begin position="627"/>
        <end position="637"/>
    </location>
</feature>
<keyword evidence="4" id="KW-0560">Oxidoreductase</keyword>
<dbReference type="RefSeq" id="WP_260191060.1">
    <property type="nucleotide sequence ID" value="NZ_JAFFZE010000010.1"/>
</dbReference>
<dbReference type="SUPFAM" id="SSF51905">
    <property type="entry name" value="FAD/NAD(P)-binding domain"/>
    <property type="match status" value="2"/>
</dbReference>
<feature type="compositionally biased region" description="Polar residues" evidence="5">
    <location>
        <begin position="655"/>
        <end position="667"/>
    </location>
</feature>
<dbReference type="Pfam" id="PF14759">
    <property type="entry name" value="Reductase_C"/>
    <property type="match status" value="1"/>
</dbReference>
<evidence type="ECO:0000256" key="4">
    <source>
        <dbReference type="ARBA" id="ARBA00023002"/>
    </source>
</evidence>
<feature type="compositionally biased region" description="Pro residues" evidence="5">
    <location>
        <begin position="714"/>
        <end position="726"/>
    </location>
</feature>
<comment type="caution">
    <text evidence="8">The sequence shown here is derived from an EMBL/GenBank/DDBJ whole genome shotgun (WGS) entry which is preliminary data.</text>
</comment>
<dbReference type="Gene3D" id="3.50.50.60">
    <property type="entry name" value="FAD/NAD(P)-binding domain"/>
    <property type="match status" value="2"/>
</dbReference>
<feature type="compositionally biased region" description="Polar residues" evidence="5">
    <location>
        <begin position="736"/>
        <end position="747"/>
    </location>
</feature>
<evidence type="ECO:0000313" key="8">
    <source>
        <dbReference type="EMBL" id="MCT2583672.1"/>
    </source>
</evidence>
<feature type="compositionally biased region" description="Pro residues" evidence="5">
    <location>
        <begin position="899"/>
        <end position="911"/>
    </location>
</feature>
<evidence type="ECO:0000256" key="1">
    <source>
        <dbReference type="ARBA" id="ARBA00001974"/>
    </source>
</evidence>
<protein>
    <submittedName>
        <fullName evidence="8">FAD-dependent oxidoreductase</fullName>
    </submittedName>
</protein>
<dbReference type="SUPFAM" id="SSF55424">
    <property type="entry name" value="FAD/NAD-linked reductases, dimerisation (C-terminal) domain"/>
    <property type="match status" value="1"/>
</dbReference>
<feature type="non-terminal residue" evidence="8">
    <location>
        <position position="1144"/>
    </location>
</feature>
<accession>A0ABT2J732</accession>
<gene>
    <name evidence="8" type="ORF">JT362_11140</name>
</gene>
<dbReference type="Gene3D" id="3.30.390.30">
    <property type="match status" value="1"/>
</dbReference>
<dbReference type="Proteomes" id="UP001156441">
    <property type="component" value="Unassembled WGS sequence"/>
</dbReference>
<feature type="domain" description="Reductase C-terminal" evidence="7">
    <location>
        <begin position="325"/>
        <end position="382"/>
    </location>
</feature>
<feature type="compositionally biased region" description="Basic and acidic residues" evidence="5">
    <location>
        <begin position="554"/>
        <end position="575"/>
    </location>
</feature>
<keyword evidence="3" id="KW-0274">FAD</keyword>
<proteinExistence type="predicted"/>
<evidence type="ECO:0000256" key="2">
    <source>
        <dbReference type="ARBA" id="ARBA00022630"/>
    </source>
</evidence>
<dbReference type="Pfam" id="PF07992">
    <property type="entry name" value="Pyr_redox_2"/>
    <property type="match status" value="1"/>
</dbReference>
<dbReference type="InterPro" id="IPR036188">
    <property type="entry name" value="FAD/NAD-bd_sf"/>
</dbReference>
<dbReference type="InterPro" id="IPR028202">
    <property type="entry name" value="Reductase_C"/>
</dbReference>
<dbReference type="EMBL" id="JAFFZE010000010">
    <property type="protein sequence ID" value="MCT2583672.1"/>
    <property type="molecule type" value="Genomic_DNA"/>
</dbReference>
<feature type="compositionally biased region" description="Basic and acidic residues" evidence="5">
    <location>
        <begin position="389"/>
        <end position="407"/>
    </location>
</feature>